<reference evidence="2" key="2">
    <citation type="submission" date="2020-09" db="EMBL/GenBank/DDBJ databases">
        <authorList>
            <person name="Sun Q."/>
            <person name="Zhou Y."/>
        </authorList>
    </citation>
    <scope>NUCLEOTIDE SEQUENCE</scope>
    <source>
        <strain evidence="2">CGMCC 1.15454</strain>
    </source>
</reference>
<dbReference type="AlphaFoldDB" id="A0A9W5U195"/>
<organism evidence="2 3">
    <name type="scientific">Lentibacillus populi</name>
    <dbReference type="NCBI Taxonomy" id="1827502"/>
    <lineage>
        <taxon>Bacteria</taxon>
        <taxon>Bacillati</taxon>
        <taxon>Bacillota</taxon>
        <taxon>Bacilli</taxon>
        <taxon>Bacillales</taxon>
        <taxon>Bacillaceae</taxon>
        <taxon>Lentibacillus</taxon>
    </lineage>
</organism>
<dbReference type="EMBL" id="BMJD01000042">
    <property type="protein sequence ID" value="GGB56328.1"/>
    <property type="molecule type" value="Genomic_DNA"/>
</dbReference>
<evidence type="ECO:0000313" key="3">
    <source>
        <dbReference type="Proteomes" id="UP000621492"/>
    </source>
</evidence>
<accession>A0A9W5U195</accession>
<dbReference type="Proteomes" id="UP000621492">
    <property type="component" value="Unassembled WGS sequence"/>
</dbReference>
<dbReference type="Pfam" id="PF11457">
    <property type="entry name" value="DUF3021"/>
    <property type="match status" value="1"/>
</dbReference>
<sequence>MMIEILKRGMIGVAFGGIYTFVALTIIKFNHIEVSISEVWTHMLASLILGIYFGLSSFIYENDRWSPLKKTVIHFSLSIIVFFLIAIPIGWIPFQILSILLGILLFIIMYSLYWTGYYLYFKKMENDLNEQLQRKD</sequence>
<keyword evidence="3" id="KW-1185">Reference proteome</keyword>
<dbReference type="RefSeq" id="WP_088052183.1">
    <property type="nucleotide sequence ID" value="NZ_BMJD01000042.1"/>
</dbReference>
<feature type="transmembrane region" description="Helical" evidence="1">
    <location>
        <begin position="97"/>
        <end position="120"/>
    </location>
</feature>
<keyword evidence="1" id="KW-0472">Membrane</keyword>
<evidence type="ECO:0000256" key="1">
    <source>
        <dbReference type="SAM" id="Phobius"/>
    </source>
</evidence>
<dbReference type="InterPro" id="IPR021560">
    <property type="entry name" value="DUF3021"/>
</dbReference>
<evidence type="ECO:0000313" key="2">
    <source>
        <dbReference type="EMBL" id="GGB56328.1"/>
    </source>
</evidence>
<comment type="caution">
    <text evidence="2">The sequence shown here is derived from an EMBL/GenBank/DDBJ whole genome shotgun (WGS) entry which is preliminary data.</text>
</comment>
<feature type="transmembrane region" description="Helical" evidence="1">
    <location>
        <begin position="72"/>
        <end position="91"/>
    </location>
</feature>
<keyword evidence="1" id="KW-0812">Transmembrane</keyword>
<keyword evidence="1" id="KW-1133">Transmembrane helix</keyword>
<reference evidence="2" key="1">
    <citation type="journal article" date="2014" name="Int. J. Syst. Evol. Microbiol.">
        <title>Complete genome sequence of Corynebacterium casei LMG S-19264T (=DSM 44701T), isolated from a smear-ripened cheese.</title>
        <authorList>
            <consortium name="US DOE Joint Genome Institute (JGI-PGF)"/>
            <person name="Walter F."/>
            <person name="Albersmeier A."/>
            <person name="Kalinowski J."/>
            <person name="Ruckert C."/>
        </authorList>
    </citation>
    <scope>NUCLEOTIDE SEQUENCE</scope>
    <source>
        <strain evidence="2">CGMCC 1.15454</strain>
    </source>
</reference>
<feature type="transmembrane region" description="Helical" evidence="1">
    <location>
        <begin position="39"/>
        <end position="60"/>
    </location>
</feature>
<gene>
    <name evidence="2" type="ORF">GCM10011409_37400</name>
</gene>
<feature type="transmembrane region" description="Helical" evidence="1">
    <location>
        <begin position="9"/>
        <end position="27"/>
    </location>
</feature>
<name>A0A9W5U195_9BACI</name>
<protein>
    <submittedName>
        <fullName evidence="2">Permease</fullName>
    </submittedName>
</protein>
<proteinExistence type="predicted"/>